<dbReference type="InterPro" id="IPR057326">
    <property type="entry name" value="KR_dom"/>
</dbReference>
<dbReference type="AlphaFoldDB" id="A0A0D0N4C5"/>
<dbReference type="PANTHER" id="PTHR43639">
    <property type="entry name" value="OXIDOREDUCTASE, SHORT-CHAIN DEHYDROGENASE/REDUCTASE FAMILY (AFU_ORTHOLOGUE AFUA_5G02870)"/>
    <property type="match status" value="1"/>
</dbReference>
<dbReference type="GO" id="GO:0016491">
    <property type="term" value="F:oxidoreductase activity"/>
    <property type="evidence" value="ECO:0007669"/>
    <property type="project" value="UniProtKB-KW"/>
</dbReference>
<dbReference type="PROSITE" id="PS00061">
    <property type="entry name" value="ADH_SHORT"/>
    <property type="match status" value="1"/>
</dbReference>
<dbReference type="FunFam" id="3.40.50.720:FF:000084">
    <property type="entry name" value="Short-chain dehydrogenase reductase"/>
    <property type="match status" value="1"/>
</dbReference>
<organism evidence="4 5">
    <name type="scientific">Variovorax paradoxus</name>
    <dbReference type="NCBI Taxonomy" id="34073"/>
    <lineage>
        <taxon>Bacteria</taxon>
        <taxon>Pseudomonadati</taxon>
        <taxon>Pseudomonadota</taxon>
        <taxon>Betaproteobacteria</taxon>
        <taxon>Burkholderiales</taxon>
        <taxon>Comamonadaceae</taxon>
        <taxon>Variovorax</taxon>
    </lineage>
</organism>
<protein>
    <submittedName>
        <fullName evidence="4">Oxidoreductase</fullName>
    </submittedName>
</protein>
<name>A0A0D0N4C5_VARPD</name>
<dbReference type="PRINTS" id="PR00080">
    <property type="entry name" value="SDRFAMILY"/>
</dbReference>
<evidence type="ECO:0000313" key="4">
    <source>
        <dbReference type="EMBL" id="KIQ36270.1"/>
    </source>
</evidence>
<dbReference type="OrthoDB" id="9803333at2"/>
<evidence type="ECO:0000313" key="5">
    <source>
        <dbReference type="Proteomes" id="UP000032067"/>
    </source>
</evidence>
<dbReference type="InterPro" id="IPR002347">
    <property type="entry name" value="SDR_fam"/>
</dbReference>
<proteinExistence type="inferred from homology"/>
<dbReference type="PANTHER" id="PTHR43639:SF1">
    <property type="entry name" value="SHORT-CHAIN DEHYDROGENASE_REDUCTASE FAMILY PROTEIN"/>
    <property type="match status" value="1"/>
</dbReference>
<reference evidence="4 5" key="1">
    <citation type="submission" date="2014-12" db="EMBL/GenBank/DDBJ databases">
        <title>16Stimator: statistical estimation of ribosomal gene copy numbers from draft genome assemblies.</title>
        <authorList>
            <person name="Perisin M.A."/>
            <person name="Vetter M."/>
            <person name="Gilbert J.A."/>
            <person name="Bergelson J."/>
        </authorList>
    </citation>
    <scope>NUCLEOTIDE SEQUENCE [LARGE SCALE GENOMIC DNA]</scope>
    <source>
        <strain evidence="4 5">MEDvA23</strain>
    </source>
</reference>
<keyword evidence="2" id="KW-0560">Oxidoreductase</keyword>
<dbReference type="Proteomes" id="UP000032067">
    <property type="component" value="Unassembled WGS sequence"/>
</dbReference>
<evidence type="ECO:0000259" key="3">
    <source>
        <dbReference type="SMART" id="SM00822"/>
    </source>
</evidence>
<comment type="caution">
    <text evidence="4">The sequence shown here is derived from an EMBL/GenBank/DDBJ whole genome shotgun (WGS) entry which is preliminary data.</text>
</comment>
<dbReference type="RefSeq" id="WP_042577175.1">
    <property type="nucleotide sequence ID" value="NZ_JXQQ01000007.1"/>
</dbReference>
<dbReference type="PRINTS" id="PR00081">
    <property type="entry name" value="GDHRDH"/>
</dbReference>
<dbReference type="EMBL" id="JXQQ01000007">
    <property type="protein sequence ID" value="KIQ36270.1"/>
    <property type="molecule type" value="Genomic_DNA"/>
</dbReference>
<accession>A0A0D0N4C5</accession>
<dbReference type="Pfam" id="PF13561">
    <property type="entry name" value="adh_short_C2"/>
    <property type="match status" value="1"/>
</dbReference>
<sequence>MSKTLEGKVALVTGGSRGIGAAIVRRLANDGAAVAFTYAASDEKAKARAGEIEAQGGKALAIKADSADAAAVQQAVAQAAEAFGRLDILVNSAGILIAGMVDAYDLADFDRMVAVNVRAVFVATQAAVPHMREGGRVITIGSVTADRSGFAGSSVYSMTKGAVASLSRGLARDLGPRGITVNVVQPGPTATDMSPEEVIGERMGALMALGRMGKDGEIASVVGFLAGPDAKFVTGAALTADGGYLA</sequence>
<dbReference type="InterPro" id="IPR036291">
    <property type="entry name" value="NAD(P)-bd_dom_sf"/>
</dbReference>
<comment type="similarity">
    <text evidence="1">Belongs to the short-chain dehydrogenases/reductases (SDR) family.</text>
</comment>
<evidence type="ECO:0000256" key="2">
    <source>
        <dbReference type="ARBA" id="ARBA00023002"/>
    </source>
</evidence>
<dbReference type="InterPro" id="IPR020904">
    <property type="entry name" value="Sc_DH/Rdtase_CS"/>
</dbReference>
<dbReference type="Gene3D" id="3.40.50.720">
    <property type="entry name" value="NAD(P)-binding Rossmann-like Domain"/>
    <property type="match status" value="1"/>
</dbReference>
<dbReference type="SUPFAM" id="SSF51735">
    <property type="entry name" value="NAD(P)-binding Rossmann-fold domains"/>
    <property type="match status" value="1"/>
</dbReference>
<evidence type="ECO:0000256" key="1">
    <source>
        <dbReference type="ARBA" id="ARBA00006484"/>
    </source>
</evidence>
<gene>
    <name evidence="4" type="ORF">RT97_02355</name>
</gene>
<feature type="domain" description="Ketoreductase" evidence="3">
    <location>
        <begin position="8"/>
        <end position="189"/>
    </location>
</feature>
<dbReference type="SMART" id="SM00822">
    <property type="entry name" value="PKS_KR"/>
    <property type="match status" value="1"/>
</dbReference>